<sequence length="37" mass="3857">MFGVLKSYFSGAVLFHAAGYIAGTGILSCYEKTSAPV</sequence>
<keyword evidence="1" id="KW-0472">Membrane</keyword>
<accession>A0A8B0SSD1</accession>
<geneLocation type="plasmid" evidence="2">
    <name>p17-15-vir-like</name>
</geneLocation>
<keyword evidence="2" id="KW-0614">Plasmid</keyword>
<dbReference type="AlphaFoldDB" id="A0A8B0SSD1"/>
<evidence type="ECO:0000313" key="2">
    <source>
        <dbReference type="EMBL" id="QTX13764.1"/>
    </source>
</evidence>
<proteinExistence type="predicted"/>
<feature type="transmembrane region" description="Helical" evidence="1">
    <location>
        <begin position="12"/>
        <end position="30"/>
    </location>
</feature>
<protein>
    <submittedName>
        <fullName evidence="2">Uncharacterized protein</fullName>
    </submittedName>
</protein>
<reference evidence="2" key="1">
    <citation type="submission" date="2020-01" db="EMBL/GenBank/DDBJ databases">
        <authorList>
            <person name="Qin S."/>
        </authorList>
    </citation>
    <scope>NUCLEOTIDE SEQUENCE</scope>
    <source>
        <strain evidence="2">CVir17-16-YZ6g</strain>
        <plasmid evidence="2">p17-15-vir-like</plasmid>
    </source>
</reference>
<dbReference type="PROSITE" id="PS51257">
    <property type="entry name" value="PROKAR_LIPOPROTEIN"/>
    <property type="match status" value="1"/>
</dbReference>
<name>A0A8B0SSD1_KLEPN</name>
<keyword evidence="1" id="KW-1133">Transmembrane helix</keyword>
<evidence type="ECO:0000256" key="1">
    <source>
        <dbReference type="SAM" id="Phobius"/>
    </source>
</evidence>
<keyword evidence="1" id="KW-0812">Transmembrane</keyword>
<dbReference type="EMBL" id="MN956836">
    <property type="protein sequence ID" value="QTX13764.1"/>
    <property type="molecule type" value="Genomic_DNA"/>
</dbReference>
<organism evidence="2">
    <name type="scientific">Klebsiella pneumoniae</name>
    <dbReference type="NCBI Taxonomy" id="573"/>
    <lineage>
        <taxon>Bacteria</taxon>
        <taxon>Pseudomonadati</taxon>
        <taxon>Pseudomonadota</taxon>
        <taxon>Gammaproteobacteria</taxon>
        <taxon>Enterobacterales</taxon>
        <taxon>Enterobacteriaceae</taxon>
        <taxon>Klebsiella/Raoultella group</taxon>
        <taxon>Klebsiella</taxon>
        <taxon>Klebsiella pneumoniae complex</taxon>
    </lineage>
</organism>